<feature type="region of interest" description="Disordered" evidence="2">
    <location>
        <begin position="791"/>
        <end position="831"/>
    </location>
</feature>
<feature type="region of interest" description="Disordered" evidence="2">
    <location>
        <begin position="937"/>
        <end position="993"/>
    </location>
</feature>
<evidence type="ECO:0000313" key="3">
    <source>
        <dbReference type="EMBL" id="KAI9638820.1"/>
    </source>
</evidence>
<feature type="compositionally biased region" description="Low complexity" evidence="2">
    <location>
        <begin position="568"/>
        <end position="577"/>
    </location>
</feature>
<gene>
    <name evidence="3" type="ORF">MKK02DRAFT_31134</name>
</gene>
<evidence type="ECO:0000256" key="2">
    <source>
        <dbReference type="SAM" id="MobiDB-lite"/>
    </source>
</evidence>
<feature type="compositionally biased region" description="Low complexity" evidence="2">
    <location>
        <begin position="681"/>
        <end position="696"/>
    </location>
</feature>
<dbReference type="RefSeq" id="XP_052948597.1">
    <property type="nucleotide sequence ID" value="XM_053088219.1"/>
</dbReference>
<dbReference type="EMBL" id="JAKWFO010000002">
    <property type="protein sequence ID" value="KAI9638820.1"/>
    <property type="molecule type" value="Genomic_DNA"/>
</dbReference>
<evidence type="ECO:0000256" key="1">
    <source>
        <dbReference type="SAM" id="Coils"/>
    </source>
</evidence>
<reference evidence="3" key="1">
    <citation type="journal article" date="2022" name="G3 (Bethesda)">
        <title>High quality genome of the basidiomycete yeast Dioszegia hungarica PDD-24b-2 isolated from cloud water.</title>
        <authorList>
            <person name="Jarrige D."/>
            <person name="Haridas S."/>
            <person name="Bleykasten-Grosshans C."/>
            <person name="Joly M."/>
            <person name="Nadalig T."/>
            <person name="Sancelme M."/>
            <person name="Vuilleumier S."/>
            <person name="Grigoriev I.V."/>
            <person name="Amato P."/>
            <person name="Bringel F."/>
        </authorList>
    </citation>
    <scope>NUCLEOTIDE SEQUENCE</scope>
    <source>
        <strain evidence="3">PDD-24b-2</strain>
    </source>
</reference>
<feature type="region of interest" description="Disordered" evidence="2">
    <location>
        <begin position="523"/>
        <end position="753"/>
    </location>
</feature>
<dbReference type="AlphaFoldDB" id="A0AA38LWW5"/>
<feature type="compositionally biased region" description="Polar residues" evidence="2">
    <location>
        <begin position="665"/>
        <end position="680"/>
    </location>
</feature>
<dbReference type="Proteomes" id="UP001164286">
    <property type="component" value="Unassembled WGS sequence"/>
</dbReference>
<sequence length="993" mass="105154">MVDASQIYDIYCVINIDVNVTHIFGQLIFTAIDITSTLTLRSSLKRSIPPIMPPLFTTLTSSGDAASPKKRRNLLGRPAFFSRPSVASTASSTTTLVPLESTVSHPPAVDDKAPALPSNGSVDLNKLAGPANLIIANPSLPTAVADATEQLIVSLLPSALSNTSLGPGSAPTGPTPSNSIGGISASTSRNTVLPASHPILNSSVSTFLPPSLSLGFELQESAKALPTLASAIKLPSPARPEGGADPAEKIGAESIITRKPVPALSDIPTSQTAVPAPSLPAQTTITAGPQPSLPRSTSGTSIFGSSRLARMTSRSSIKPHEPEPSGKRSVSNGAAGAGGMSLGRRISRRLSIDGLRPMFAGASTKRKPETGREGGKLDIQRWAQGAASGCEAGEAPPIIPAGAEPEIAKEMEKPKTEAAKAKERLVLPNIRTWRNKFSTKAAPAPRPKPSTGGQSYTESVRSQKLDSWVDVGSVRSNLSGYAGTQGQQGSVRGSTRGMFGALKRMEAEGSPAISVVEASEPTGIEMNHMSPPNIPLPAEPAIPDASPLDPSARRSTELLDSLLAPELTTPDVPTVSAPSPPAPDVMSPANDDKTLLEPVHSPTPGLTEAPASDVPQPTEAEEIIRDVREAAAVKEDTVEGSTSTTSLTAGLPHNESGFSFHTAKSAPSSDDMQKTGGLTASLSKSLLDLSSSSSSLIEKTEREQGEGWWSAPRNRPVQTRSSFIAPRSEDKENILHRRRSGDPRRQSSPSVLPERRSIVGSVVAKLESANTAALNSPRRSILRPCKLQFADADEDGDDTPTRPSSRRAFKDGATDLARAGTPTSSRHRRNSTNDSFAHLFFGPVAGSSIAPRPTAAHLQLLEDFKSAKERHMIEMDAMIAALKGTKAENQDLRDRNTRLGRMLNEETDKRIALESKISSLQQILKEATGIDVAGQSESYRDSVHGHASVRRNKPIYDKYDQSSPARRRRGVRGDLEADEFGRLDGSPLDRSRR</sequence>
<feature type="compositionally biased region" description="Polar residues" evidence="2">
    <location>
        <begin position="284"/>
        <end position="304"/>
    </location>
</feature>
<feature type="coiled-coil region" evidence="1">
    <location>
        <begin position="875"/>
        <end position="923"/>
    </location>
</feature>
<dbReference type="GeneID" id="77727424"/>
<feature type="compositionally biased region" description="Polar residues" evidence="2">
    <location>
        <begin position="451"/>
        <end position="462"/>
    </location>
</feature>
<proteinExistence type="predicted"/>
<keyword evidence="4" id="KW-1185">Reference proteome</keyword>
<feature type="region of interest" description="Disordered" evidence="2">
    <location>
        <begin position="284"/>
        <end position="341"/>
    </location>
</feature>
<feature type="compositionally biased region" description="Basic and acidic residues" evidence="2">
    <location>
        <begin position="971"/>
        <end position="993"/>
    </location>
</feature>
<name>A0AA38LWW5_9TREE</name>
<comment type="caution">
    <text evidence="3">The sequence shown here is derived from an EMBL/GenBank/DDBJ whole genome shotgun (WGS) entry which is preliminary data.</text>
</comment>
<keyword evidence="1" id="KW-0175">Coiled coil</keyword>
<feature type="region of interest" description="Disordered" evidence="2">
    <location>
        <begin position="436"/>
        <end position="462"/>
    </location>
</feature>
<accession>A0AA38LWW5</accession>
<protein>
    <submittedName>
        <fullName evidence="3">Uncharacterized protein</fullName>
    </submittedName>
</protein>
<organism evidence="3 4">
    <name type="scientific">Dioszegia hungarica</name>
    <dbReference type="NCBI Taxonomy" id="4972"/>
    <lineage>
        <taxon>Eukaryota</taxon>
        <taxon>Fungi</taxon>
        <taxon>Dikarya</taxon>
        <taxon>Basidiomycota</taxon>
        <taxon>Agaricomycotina</taxon>
        <taxon>Tremellomycetes</taxon>
        <taxon>Tremellales</taxon>
        <taxon>Bulleribasidiaceae</taxon>
        <taxon>Dioszegia</taxon>
    </lineage>
</organism>
<feature type="compositionally biased region" description="Basic and acidic residues" evidence="2">
    <location>
        <begin position="727"/>
        <end position="745"/>
    </location>
</feature>
<feature type="compositionally biased region" description="Basic and acidic residues" evidence="2">
    <location>
        <begin position="622"/>
        <end position="637"/>
    </location>
</feature>
<evidence type="ECO:0000313" key="4">
    <source>
        <dbReference type="Proteomes" id="UP001164286"/>
    </source>
</evidence>